<reference evidence="1 2" key="1">
    <citation type="journal article" date="2009" name="Nature">
        <title>The Sorghum bicolor genome and the diversification of grasses.</title>
        <authorList>
            <person name="Paterson A.H."/>
            <person name="Bowers J.E."/>
            <person name="Bruggmann R."/>
            <person name="Dubchak I."/>
            <person name="Grimwood J."/>
            <person name="Gundlach H."/>
            <person name="Haberer G."/>
            <person name="Hellsten U."/>
            <person name="Mitros T."/>
            <person name="Poliakov A."/>
            <person name="Schmutz J."/>
            <person name="Spannagl M."/>
            <person name="Tang H."/>
            <person name="Wang X."/>
            <person name="Wicker T."/>
            <person name="Bharti A.K."/>
            <person name="Chapman J."/>
            <person name="Feltus F.A."/>
            <person name="Gowik U."/>
            <person name="Grigoriev I.V."/>
            <person name="Lyons E."/>
            <person name="Maher C.A."/>
            <person name="Martis M."/>
            <person name="Narechania A."/>
            <person name="Otillar R.P."/>
            <person name="Penning B.W."/>
            <person name="Salamov A.A."/>
            <person name="Wang Y."/>
            <person name="Zhang L."/>
            <person name="Carpita N.C."/>
            <person name="Freeling M."/>
            <person name="Gingle A.R."/>
            <person name="Hash C.T."/>
            <person name="Keller B."/>
            <person name="Klein P."/>
            <person name="Kresovich S."/>
            <person name="McCann M.C."/>
            <person name="Ming R."/>
            <person name="Peterson D.G."/>
            <person name="Mehboob-ur-Rahman"/>
            <person name="Ware D."/>
            <person name="Westhoff P."/>
            <person name="Mayer K.F."/>
            <person name="Messing J."/>
            <person name="Rokhsar D.S."/>
        </authorList>
    </citation>
    <scope>NUCLEOTIDE SEQUENCE [LARGE SCALE GENOMIC DNA]</scope>
    <source>
        <strain evidence="2">cv. BTx623</strain>
    </source>
</reference>
<sequence>MGEMHGPRRVRSRVVVCRKPGAETGARARRRLRSRSGLGRGVDCARDWGSGEALIALETGARARHGLRSRPGLGRAMDFVRDQGLDESLIASSELWVVFRSTRPLCWAERKWVFLCRFSPS</sequence>
<keyword evidence="2" id="KW-1185">Reference proteome</keyword>
<name>A0A1Z5RKG9_SORBI</name>
<evidence type="ECO:0000313" key="2">
    <source>
        <dbReference type="Proteomes" id="UP000000768"/>
    </source>
</evidence>
<proteinExistence type="predicted"/>
<protein>
    <submittedName>
        <fullName evidence="1">Uncharacterized protein</fullName>
    </submittedName>
</protein>
<evidence type="ECO:0000313" key="1">
    <source>
        <dbReference type="EMBL" id="OQU83876.1"/>
    </source>
</evidence>
<reference evidence="2" key="2">
    <citation type="journal article" date="2018" name="Plant J.">
        <title>The Sorghum bicolor reference genome: improved assembly, gene annotations, a transcriptome atlas, and signatures of genome organization.</title>
        <authorList>
            <person name="McCormick R.F."/>
            <person name="Truong S.K."/>
            <person name="Sreedasyam A."/>
            <person name="Jenkins J."/>
            <person name="Shu S."/>
            <person name="Sims D."/>
            <person name="Kennedy M."/>
            <person name="Amirebrahimi M."/>
            <person name="Weers B.D."/>
            <person name="McKinley B."/>
            <person name="Mattison A."/>
            <person name="Morishige D.T."/>
            <person name="Grimwood J."/>
            <person name="Schmutz J."/>
            <person name="Mullet J.E."/>
        </authorList>
    </citation>
    <scope>NUCLEOTIDE SEQUENCE [LARGE SCALE GENOMIC DNA]</scope>
    <source>
        <strain evidence="2">cv. BTx623</strain>
    </source>
</reference>
<organism evidence="1 2">
    <name type="scientific">Sorghum bicolor</name>
    <name type="common">Sorghum</name>
    <name type="synonym">Sorghum vulgare</name>
    <dbReference type="NCBI Taxonomy" id="4558"/>
    <lineage>
        <taxon>Eukaryota</taxon>
        <taxon>Viridiplantae</taxon>
        <taxon>Streptophyta</taxon>
        <taxon>Embryophyta</taxon>
        <taxon>Tracheophyta</taxon>
        <taxon>Spermatophyta</taxon>
        <taxon>Magnoliopsida</taxon>
        <taxon>Liliopsida</taxon>
        <taxon>Poales</taxon>
        <taxon>Poaceae</taxon>
        <taxon>PACMAD clade</taxon>
        <taxon>Panicoideae</taxon>
        <taxon>Andropogonodae</taxon>
        <taxon>Andropogoneae</taxon>
        <taxon>Sorghinae</taxon>
        <taxon>Sorghum</taxon>
    </lineage>
</organism>
<dbReference type="InParanoid" id="A0A1Z5RKG9"/>
<dbReference type="EMBL" id="CM000764">
    <property type="protein sequence ID" value="OQU83876.1"/>
    <property type="molecule type" value="Genomic_DNA"/>
</dbReference>
<dbReference type="Proteomes" id="UP000000768">
    <property type="component" value="Chromosome 5"/>
</dbReference>
<accession>A0A1Z5RKG9</accession>
<dbReference type="Gramene" id="OQU83876">
    <property type="protein sequence ID" value="OQU83876"/>
    <property type="gene ID" value="SORBI_3005G192350"/>
</dbReference>
<dbReference type="AlphaFoldDB" id="A0A1Z5RKG9"/>
<gene>
    <name evidence="1" type="ORF">SORBI_3005G192350</name>
</gene>